<dbReference type="GO" id="GO:0015095">
    <property type="term" value="F:magnesium ion transmembrane transporter activity"/>
    <property type="evidence" value="ECO:0007669"/>
    <property type="project" value="UniProtKB-UniRule"/>
</dbReference>
<comment type="similarity">
    <text evidence="2 9">Belongs to the SLC41A transporter family.</text>
</comment>
<comment type="subunit">
    <text evidence="9">Homodimer.</text>
</comment>
<keyword evidence="9" id="KW-1003">Cell membrane</keyword>
<dbReference type="AlphaFoldDB" id="A0A4U0PKS7"/>
<keyword evidence="5 9" id="KW-0460">Magnesium</keyword>
<evidence type="ECO:0000259" key="10">
    <source>
        <dbReference type="PROSITE" id="PS51371"/>
    </source>
</evidence>
<evidence type="ECO:0000256" key="4">
    <source>
        <dbReference type="ARBA" id="ARBA00022692"/>
    </source>
</evidence>
<dbReference type="Pfam" id="PF00571">
    <property type="entry name" value="CBS"/>
    <property type="match status" value="2"/>
</dbReference>
<dbReference type="RefSeq" id="WP_136774360.1">
    <property type="nucleotide sequence ID" value="NZ_CP156074.1"/>
</dbReference>
<evidence type="ECO:0000313" key="11">
    <source>
        <dbReference type="EMBL" id="TJZ68617.1"/>
    </source>
</evidence>
<protein>
    <recommendedName>
        <fullName evidence="9">Magnesium transporter MgtE</fullName>
    </recommendedName>
</protein>
<dbReference type="Gene3D" id="1.10.357.20">
    <property type="entry name" value="SLC41 divalent cation transporters, integral membrane domain"/>
    <property type="match status" value="1"/>
</dbReference>
<dbReference type="PANTHER" id="PTHR43773">
    <property type="entry name" value="MAGNESIUM TRANSPORTER MGTE"/>
    <property type="match status" value="1"/>
</dbReference>
<organism evidence="11 12">
    <name type="scientific">Chitiniphilus eburneus</name>
    <dbReference type="NCBI Taxonomy" id="2571148"/>
    <lineage>
        <taxon>Bacteria</taxon>
        <taxon>Pseudomonadati</taxon>
        <taxon>Pseudomonadota</taxon>
        <taxon>Betaproteobacteria</taxon>
        <taxon>Neisseriales</taxon>
        <taxon>Chitinibacteraceae</taxon>
        <taxon>Chitiniphilus</taxon>
    </lineage>
</organism>
<dbReference type="Gene3D" id="1.25.60.10">
    <property type="entry name" value="MgtE N-terminal domain-like"/>
    <property type="match status" value="1"/>
</dbReference>
<sequence length="477" mass="52466">MTDVSRKTQESLQDTLLQVQRLLARHKLVEGMVHRQDMPRHDLVEKLVHKQHLAELSVKLERLHAADIAKILEALPQPERLTVWELVRAERDGDILLEVSDAVRESLLEHMDSHEIVAAAGRLDADELADLAPDLPEHVLSEVMSGLGEDERAQVQSALSYRENEVGSLMDFDMVTIRADVTLATVLRYLRRFQNLPKNTDKLFVVDRNRSLKGVLSLKRLILNAPQRSVGEVMAREMVTFSADDHVDDAANAFERYDLVSAPVLDSNQRVIGRLTVDDMVDVIRDESDALTLAGLMKGEDLFSSIWKSAKNRGPWLALNICTAFLASRVIGAFEATIAHLVALATLMPIVSGIGGNTGTQTMTLIIRGIALGQITGANAKRLILKELGIALLNGLLWGSVLGLIAWLLYHQVPLGLVMMSAMVLNLQVAALVGILVPLTMQRLGRDPAYGSSVLLTASTDSMGFFIFLGLATIFLT</sequence>
<reference evidence="11 12" key="1">
    <citation type="submission" date="2019-04" db="EMBL/GenBank/DDBJ databases">
        <title>Chitiniphilus eburnea sp. nov., a novel chitinolytic bacterium isolated from aquaculture sludge.</title>
        <authorList>
            <person name="Sheng M."/>
        </authorList>
    </citation>
    <scope>NUCLEOTIDE SEQUENCE [LARGE SCALE GENOMIC DNA]</scope>
    <source>
        <strain evidence="11 12">HX-2-15</strain>
    </source>
</reference>
<dbReference type="GO" id="GO:0005886">
    <property type="term" value="C:plasma membrane"/>
    <property type="evidence" value="ECO:0007669"/>
    <property type="project" value="UniProtKB-SubCell"/>
</dbReference>
<dbReference type="InterPro" id="IPR000644">
    <property type="entry name" value="CBS_dom"/>
</dbReference>
<dbReference type="Pfam" id="PF03448">
    <property type="entry name" value="MgtE_N"/>
    <property type="match status" value="1"/>
</dbReference>
<name>A0A4U0PKS7_9NEIS</name>
<dbReference type="InterPro" id="IPR046342">
    <property type="entry name" value="CBS_dom_sf"/>
</dbReference>
<dbReference type="PANTHER" id="PTHR43773:SF1">
    <property type="entry name" value="MAGNESIUM TRANSPORTER MGTE"/>
    <property type="match status" value="1"/>
</dbReference>
<dbReference type="Proteomes" id="UP000310016">
    <property type="component" value="Unassembled WGS sequence"/>
</dbReference>
<keyword evidence="12" id="KW-1185">Reference proteome</keyword>
<dbReference type="InterPro" id="IPR006668">
    <property type="entry name" value="Mg_transptr_MgtE_intracell_dom"/>
</dbReference>
<dbReference type="OrthoDB" id="9790355at2"/>
<feature type="transmembrane region" description="Helical" evidence="9">
    <location>
        <begin position="416"/>
        <end position="441"/>
    </location>
</feature>
<evidence type="ECO:0000313" key="12">
    <source>
        <dbReference type="Proteomes" id="UP000310016"/>
    </source>
</evidence>
<evidence type="ECO:0000256" key="5">
    <source>
        <dbReference type="ARBA" id="ARBA00022842"/>
    </source>
</evidence>
<comment type="function">
    <text evidence="9">Acts as a magnesium transporter.</text>
</comment>
<dbReference type="InterPro" id="IPR036739">
    <property type="entry name" value="SLC41_membr_dom_sf"/>
</dbReference>
<dbReference type="SUPFAM" id="SSF158791">
    <property type="entry name" value="MgtE N-terminal domain-like"/>
    <property type="match status" value="1"/>
</dbReference>
<feature type="domain" description="CBS" evidence="10">
    <location>
        <begin position="234"/>
        <end position="291"/>
    </location>
</feature>
<dbReference type="SUPFAM" id="SSF54631">
    <property type="entry name" value="CBS-domain pair"/>
    <property type="match status" value="1"/>
</dbReference>
<evidence type="ECO:0000256" key="9">
    <source>
        <dbReference type="RuleBase" id="RU362011"/>
    </source>
</evidence>
<keyword evidence="7 9" id="KW-0472">Membrane</keyword>
<feature type="domain" description="CBS" evidence="10">
    <location>
        <begin position="170"/>
        <end position="233"/>
    </location>
</feature>
<evidence type="ECO:0000256" key="3">
    <source>
        <dbReference type="ARBA" id="ARBA00022448"/>
    </source>
</evidence>
<dbReference type="Pfam" id="PF01769">
    <property type="entry name" value="MgtE"/>
    <property type="match status" value="1"/>
</dbReference>
<feature type="transmembrane region" description="Helical" evidence="9">
    <location>
        <begin position="453"/>
        <end position="476"/>
    </location>
</feature>
<comment type="caution">
    <text evidence="11">The sequence shown here is derived from an EMBL/GenBank/DDBJ whole genome shotgun (WGS) entry which is preliminary data.</text>
</comment>
<dbReference type="Gene3D" id="3.10.580.10">
    <property type="entry name" value="CBS-domain"/>
    <property type="match status" value="1"/>
</dbReference>
<evidence type="ECO:0000256" key="2">
    <source>
        <dbReference type="ARBA" id="ARBA00009749"/>
    </source>
</evidence>
<dbReference type="InterPro" id="IPR038076">
    <property type="entry name" value="MgtE_N_sf"/>
</dbReference>
<dbReference type="NCBIfam" id="TIGR00400">
    <property type="entry name" value="mgtE"/>
    <property type="match status" value="1"/>
</dbReference>
<evidence type="ECO:0000256" key="7">
    <source>
        <dbReference type="ARBA" id="ARBA00023136"/>
    </source>
</evidence>
<dbReference type="PROSITE" id="PS51371">
    <property type="entry name" value="CBS"/>
    <property type="match status" value="2"/>
</dbReference>
<dbReference type="InterPro" id="IPR006669">
    <property type="entry name" value="MgtE_transporter"/>
</dbReference>
<evidence type="ECO:0000256" key="6">
    <source>
        <dbReference type="ARBA" id="ARBA00022989"/>
    </source>
</evidence>
<keyword evidence="3 9" id="KW-0813">Transport</keyword>
<keyword evidence="6 9" id="KW-1133">Transmembrane helix</keyword>
<feature type="transmembrane region" description="Helical" evidence="9">
    <location>
        <begin position="388"/>
        <end position="410"/>
    </location>
</feature>
<dbReference type="GO" id="GO:0046872">
    <property type="term" value="F:metal ion binding"/>
    <property type="evidence" value="ECO:0007669"/>
    <property type="project" value="UniProtKB-KW"/>
</dbReference>
<dbReference type="SMART" id="SM00924">
    <property type="entry name" value="MgtE_N"/>
    <property type="match status" value="1"/>
</dbReference>
<evidence type="ECO:0000256" key="1">
    <source>
        <dbReference type="ARBA" id="ARBA00004141"/>
    </source>
</evidence>
<dbReference type="SUPFAM" id="SSF161093">
    <property type="entry name" value="MgtE membrane domain-like"/>
    <property type="match status" value="1"/>
</dbReference>
<dbReference type="CDD" id="cd04606">
    <property type="entry name" value="CBS_pair_Mg_transporter"/>
    <property type="match status" value="1"/>
</dbReference>
<evidence type="ECO:0000256" key="8">
    <source>
        <dbReference type="PROSITE-ProRule" id="PRU00703"/>
    </source>
</evidence>
<comment type="caution">
    <text evidence="9">Lacks conserved residue(s) required for the propagation of feature annotation.</text>
</comment>
<keyword evidence="4 9" id="KW-0812">Transmembrane</keyword>
<keyword evidence="8" id="KW-0129">CBS domain</keyword>
<keyword evidence="9" id="KW-0479">Metal-binding</keyword>
<dbReference type="InterPro" id="IPR006667">
    <property type="entry name" value="SLC41_membr_dom"/>
</dbReference>
<comment type="subcellular location">
    <subcellularLocation>
        <location evidence="9">Cell membrane</location>
        <topology evidence="9">Multi-pass membrane protein</topology>
    </subcellularLocation>
    <subcellularLocation>
        <location evidence="1">Membrane</location>
        <topology evidence="1">Multi-pass membrane protein</topology>
    </subcellularLocation>
</comment>
<dbReference type="SMART" id="SM00116">
    <property type="entry name" value="CBS"/>
    <property type="match status" value="2"/>
</dbReference>
<gene>
    <name evidence="11" type="primary">mgtE</name>
    <name evidence="11" type="ORF">FAZ21_15535</name>
</gene>
<accession>A0A4U0PKS7</accession>
<dbReference type="EMBL" id="SUMF01000023">
    <property type="protein sequence ID" value="TJZ68617.1"/>
    <property type="molecule type" value="Genomic_DNA"/>
</dbReference>
<proteinExistence type="inferred from homology"/>